<gene>
    <name evidence="2" type="ORF">NTEN_LOCUS4679</name>
</gene>
<name>A0A6H5G7M8_9HEMI</name>
<keyword evidence="3" id="KW-1185">Reference proteome</keyword>
<proteinExistence type="predicted"/>
<protein>
    <submittedName>
        <fullName evidence="2">Uncharacterized protein</fullName>
    </submittedName>
</protein>
<evidence type="ECO:0000313" key="2">
    <source>
        <dbReference type="EMBL" id="CAA9998396.1"/>
    </source>
</evidence>
<dbReference type="EMBL" id="CADCXU010007016">
    <property type="protein sequence ID" value="CAA9998396.1"/>
    <property type="molecule type" value="Genomic_DNA"/>
</dbReference>
<accession>A0A6H5G7M8</accession>
<feature type="non-terminal residue" evidence="2">
    <location>
        <position position="64"/>
    </location>
</feature>
<organism evidence="2 3">
    <name type="scientific">Nesidiocoris tenuis</name>
    <dbReference type="NCBI Taxonomy" id="355587"/>
    <lineage>
        <taxon>Eukaryota</taxon>
        <taxon>Metazoa</taxon>
        <taxon>Ecdysozoa</taxon>
        <taxon>Arthropoda</taxon>
        <taxon>Hexapoda</taxon>
        <taxon>Insecta</taxon>
        <taxon>Pterygota</taxon>
        <taxon>Neoptera</taxon>
        <taxon>Paraneoptera</taxon>
        <taxon>Hemiptera</taxon>
        <taxon>Heteroptera</taxon>
        <taxon>Panheteroptera</taxon>
        <taxon>Cimicomorpha</taxon>
        <taxon>Miridae</taxon>
        <taxon>Dicyphina</taxon>
        <taxon>Nesidiocoris</taxon>
    </lineage>
</organism>
<feature type="region of interest" description="Disordered" evidence="1">
    <location>
        <begin position="38"/>
        <end position="64"/>
    </location>
</feature>
<reference evidence="2 3" key="1">
    <citation type="submission" date="2020-02" db="EMBL/GenBank/DDBJ databases">
        <authorList>
            <person name="Ferguson B K."/>
        </authorList>
    </citation>
    <scope>NUCLEOTIDE SEQUENCE [LARGE SCALE GENOMIC DNA]</scope>
</reference>
<evidence type="ECO:0000313" key="3">
    <source>
        <dbReference type="Proteomes" id="UP000479000"/>
    </source>
</evidence>
<evidence type="ECO:0000256" key="1">
    <source>
        <dbReference type="SAM" id="MobiDB-lite"/>
    </source>
</evidence>
<dbReference type="Proteomes" id="UP000479000">
    <property type="component" value="Unassembled WGS sequence"/>
</dbReference>
<dbReference type="AlphaFoldDB" id="A0A6H5G7M8"/>
<sequence>MFGAISDGSSGVNSPFQLACHRWPAVYLRCGTITQRAGGLDVGRGPEDAPEAESARAGVKHAKR</sequence>